<name>A0A1I5TKT9_9FIRM</name>
<evidence type="ECO:0000313" key="10">
    <source>
        <dbReference type="Proteomes" id="UP000182624"/>
    </source>
</evidence>
<evidence type="ECO:0000313" key="9">
    <source>
        <dbReference type="EMBL" id="SFP83247.1"/>
    </source>
</evidence>
<evidence type="ECO:0000256" key="4">
    <source>
        <dbReference type="ARBA" id="ARBA00022475"/>
    </source>
</evidence>
<dbReference type="PANTHER" id="PTHR36838">
    <property type="entry name" value="AUXIN EFFLUX CARRIER FAMILY PROTEIN"/>
    <property type="match status" value="1"/>
</dbReference>
<evidence type="ECO:0000256" key="6">
    <source>
        <dbReference type="ARBA" id="ARBA00022989"/>
    </source>
</evidence>
<dbReference type="Gene3D" id="1.20.1530.20">
    <property type="match status" value="1"/>
</dbReference>
<reference evidence="10" key="1">
    <citation type="submission" date="2016-10" db="EMBL/GenBank/DDBJ databases">
        <authorList>
            <person name="Varghese N."/>
            <person name="Submissions S."/>
        </authorList>
    </citation>
    <scope>NUCLEOTIDE SEQUENCE [LARGE SCALE GENOMIC DNA]</scope>
    <source>
        <strain evidence="10">P18</strain>
    </source>
</reference>
<feature type="transmembrane region" description="Helical" evidence="8">
    <location>
        <begin position="256"/>
        <end position="274"/>
    </location>
</feature>
<dbReference type="AlphaFoldDB" id="A0A1I5TKT9"/>
<evidence type="ECO:0000256" key="1">
    <source>
        <dbReference type="ARBA" id="ARBA00004651"/>
    </source>
</evidence>
<dbReference type="RefSeq" id="WP_074886637.1">
    <property type="nucleotide sequence ID" value="NZ_FOXO01000009.1"/>
</dbReference>
<gene>
    <name evidence="9" type="ORF">SAMN04487928_10971</name>
</gene>
<dbReference type="InterPro" id="IPR004776">
    <property type="entry name" value="Mem_transp_PIN-like"/>
</dbReference>
<sequence>MENLQIATGAVIPFMVYIFLGMIAKKSGAVKESFLKELNGVVFKVFFPFIMFNNLYDVDFSRLSNAGYVAFAFVATLIVIFACFFIVPIFVKENPRRGVVMQAIFRSNSVLFAIPLTESVFGKEGAVMASIMVAFIVPLYNIASVAILEYFRGGKVSFPVLLKNILKNPLIIGAIAGVVFNMLPVTMPSSLVKPIAELNSMATPLSLFVLGGSLHAANMKRDVLPLCTGISLKLVIIPSIMVTAMSLAGISGAELFVVFCMFATPVAAASYPMAQSMGGDADLAGEYVLVSTLLSIVTIFFWILILKSFGLM</sequence>
<protein>
    <recommendedName>
        <fullName evidence="11">AEC family transporter</fullName>
    </recommendedName>
</protein>
<feature type="transmembrane region" description="Helical" evidence="8">
    <location>
        <begin position="230"/>
        <end position="250"/>
    </location>
</feature>
<evidence type="ECO:0000256" key="7">
    <source>
        <dbReference type="ARBA" id="ARBA00023136"/>
    </source>
</evidence>
<dbReference type="EMBL" id="FOXO01000009">
    <property type="protein sequence ID" value="SFP83247.1"/>
    <property type="molecule type" value="Genomic_DNA"/>
</dbReference>
<dbReference type="PANTHER" id="PTHR36838:SF4">
    <property type="entry name" value="AUXIN EFFLUX CARRIER FAMILY PROTEIN"/>
    <property type="match status" value="1"/>
</dbReference>
<keyword evidence="3" id="KW-0813">Transport</keyword>
<feature type="transmembrane region" description="Helical" evidence="8">
    <location>
        <begin position="68"/>
        <end position="91"/>
    </location>
</feature>
<dbReference type="GO" id="GO:0005886">
    <property type="term" value="C:plasma membrane"/>
    <property type="evidence" value="ECO:0007669"/>
    <property type="project" value="UniProtKB-SubCell"/>
</dbReference>
<dbReference type="Pfam" id="PF03547">
    <property type="entry name" value="Mem_trans"/>
    <property type="match status" value="2"/>
</dbReference>
<dbReference type="OrthoDB" id="9794315at2"/>
<keyword evidence="5 8" id="KW-0812">Transmembrane</keyword>
<evidence type="ECO:0000256" key="2">
    <source>
        <dbReference type="ARBA" id="ARBA00010145"/>
    </source>
</evidence>
<evidence type="ECO:0000256" key="5">
    <source>
        <dbReference type="ARBA" id="ARBA00022692"/>
    </source>
</evidence>
<feature type="transmembrane region" description="Helical" evidence="8">
    <location>
        <begin position="286"/>
        <end position="305"/>
    </location>
</feature>
<comment type="subcellular location">
    <subcellularLocation>
        <location evidence="1">Cell membrane</location>
        <topology evidence="1">Multi-pass membrane protein</topology>
    </subcellularLocation>
</comment>
<feature type="transmembrane region" description="Helical" evidence="8">
    <location>
        <begin position="169"/>
        <end position="187"/>
    </location>
</feature>
<feature type="transmembrane region" description="Helical" evidence="8">
    <location>
        <begin position="127"/>
        <end position="148"/>
    </location>
</feature>
<comment type="similarity">
    <text evidence="2">Belongs to the auxin efflux carrier (TC 2.A.69) family.</text>
</comment>
<dbReference type="GO" id="GO:0055085">
    <property type="term" value="P:transmembrane transport"/>
    <property type="evidence" value="ECO:0007669"/>
    <property type="project" value="InterPro"/>
</dbReference>
<feature type="transmembrane region" description="Helical" evidence="8">
    <location>
        <begin position="37"/>
        <end position="56"/>
    </location>
</feature>
<accession>A0A1I5TKT9</accession>
<evidence type="ECO:0008006" key="11">
    <source>
        <dbReference type="Google" id="ProtNLM"/>
    </source>
</evidence>
<feature type="transmembrane region" description="Helical" evidence="8">
    <location>
        <begin position="6"/>
        <end position="25"/>
    </location>
</feature>
<dbReference type="InterPro" id="IPR038770">
    <property type="entry name" value="Na+/solute_symporter_sf"/>
</dbReference>
<evidence type="ECO:0000256" key="8">
    <source>
        <dbReference type="SAM" id="Phobius"/>
    </source>
</evidence>
<keyword evidence="7 8" id="KW-0472">Membrane</keyword>
<keyword evidence="10" id="KW-1185">Reference proteome</keyword>
<evidence type="ECO:0000256" key="3">
    <source>
        <dbReference type="ARBA" id="ARBA00022448"/>
    </source>
</evidence>
<organism evidence="9 10">
    <name type="scientific">Butyrivibrio proteoclasticus</name>
    <dbReference type="NCBI Taxonomy" id="43305"/>
    <lineage>
        <taxon>Bacteria</taxon>
        <taxon>Bacillati</taxon>
        <taxon>Bacillota</taxon>
        <taxon>Clostridia</taxon>
        <taxon>Lachnospirales</taxon>
        <taxon>Lachnospiraceae</taxon>
        <taxon>Butyrivibrio</taxon>
    </lineage>
</organism>
<proteinExistence type="inferred from homology"/>
<dbReference type="Proteomes" id="UP000182624">
    <property type="component" value="Unassembled WGS sequence"/>
</dbReference>
<keyword evidence="6 8" id="KW-1133">Transmembrane helix</keyword>
<keyword evidence="4" id="KW-1003">Cell membrane</keyword>